<evidence type="ECO:0000313" key="1">
    <source>
        <dbReference type="EMBL" id="BCS27171.1"/>
    </source>
</evidence>
<dbReference type="AlphaFoldDB" id="A0A7R7XT97"/>
<dbReference type="KEGG" id="apuu:APUU_60219A"/>
<proteinExistence type="predicted"/>
<dbReference type="PANTHER" id="PTHR15396:SF1">
    <property type="entry name" value="RIBONUCLEASE P PROTEIN SUBUNIT P40"/>
    <property type="match status" value="1"/>
</dbReference>
<dbReference type="RefSeq" id="XP_041559365.1">
    <property type="nucleotide sequence ID" value="XM_041707038.1"/>
</dbReference>
<dbReference type="OrthoDB" id="63112at2759"/>
<dbReference type="GO" id="GO:0030681">
    <property type="term" value="C:multimeric ribonuclease P complex"/>
    <property type="evidence" value="ECO:0007669"/>
    <property type="project" value="TreeGrafter"/>
</dbReference>
<dbReference type="GO" id="GO:0000171">
    <property type="term" value="F:ribonuclease MRP activity"/>
    <property type="evidence" value="ECO:0007669"/>
    <property type="project" value="TreeGrafter"/>
</dbReference>
<dbReference type="InterPro" id="IPR013893">
    <property type="entry name" value="RNase_P_Rpp40"/>
</dbReference>
<organism evidence="1 2">
    <name type="scientific">Aspergillus puulaauensis</name>
    <dbReference type="NCBI Taxonomy" id="1220207"/>
    <lineage>
        <taxon>Eukaryota</taxon>
        <taxon>Fungi</taxon>
        <taxon>Dikarya</taxon>
        <taxon>Ascomycota</taxon>
        <taxon>Pezizomycotina</taxon>
        <taxon>Eurotiomycetes</taxon>
        <taxon>Eurotiomycetidae</taxon>
        <taxon>Eurotiales</taxon>
        <taxon>Aspergillaceae</taxon>
        <taxon>Aspergillus</taxon>
    </lineage>
</organism>
<accession>A0A7R7XT97</accession>
<dbReference type="GO" id="GO:0000447">
    <property type="term" value="P:endonucleolytic cleavage in ITS1 to separate SSU-rRNA from 5.8S rRNA and LSU-rRNA from tricistronic rRNA transcript (SSU-rRNA, 5.8S rRNA, LSU-rRNA)"/>
    <property type="evidence" value="ECO:0007669"/>
    <property type="project" value="TreeGrafter"/>
</dbReference>
<evidence type="ECO:0000313" key="2">
    <source>
        <dbReference type="Proteomes" id="UP000654913"/>
    </source>
</evidence>
<reference evidence="1" key="1">
    <citation type="submission" date="2021-01" db="EMBL/GenBank/DDBJ databases">
        <authorList>
            <consortium name="Aspergillus puulaauensis MK2 genome sequencing consortium"/>
            <person name="Kazuki M."/>
            <person name="Futagami T."/>
        </authorList>
    </citation>
    <scope>NUCLEOTIDE SEQUENCE</scope>
    <source>
        <strain evidence="1">MK2</strain>
    </source>
</reference>
<dbReference type="GO" id="GO:0000172">
    <property type="term" value="C:ribonuclease MRP complex"/>
    <property type="evidence" value="ECO:0007669"/>
    <property type="project" value="TreeGrafter"/>
</dbReference>
<protein>
    <submittedName>
        <fullName evidence="1">Uncharacterized protein</fullName>
    </submittedName>
</protein>
<name>A0A7R7XT97_9EURO</name>
<dbReference type="PANTHER" id="PTHR15396">
    <property type="entry name" value="RIBONUCLEASE P PROTEIN SUBUNIT P40"/>
    <property type="match status" value="1"/>
</dbReference>
<keyword evidence="2" id="KW-1185">Reference proteome</keyword>
<sequence>MFGLEDDDASGREKCYTTVGQLSQFIDRKQPPTKKSPFSTILSHPLVHTVEVTLTKKAYTSIESSLNSKLQKLQYARTSMTLSSLIETDFFNTYIKKGNVLMLSEGRSGLDSVFTFVDGILKLELNKEVYERTGLTGKPVRHGGKKHGKERFLVELNLRLPSMLHGKKGFQRIEWAFKNVLNNPVTWLFFDLGTDSLGVAKADTALKGNNPEIISCEPVCTTKENITTPSFSRIEFTNETPESELKDLCVEVSEWLAMVSLQSRRVSADDDIDPYLCRYDAPEIGDASASDLVSLKWHGFIPPKWIMHLFITLFRETAPRVCKTPAWFSLSAGALGRGSIEGRDGYTIVVLPAVASSTGSPAPKDKDAKAQDARHFICWEYVGASIM</sequence>
<dbReference type="Proteomes" id="UP000654913">
    <property type="component" value="Chromosome 6"/>
</dbReference>
<dbReference type="GeneID" id="64977176"/>
<reference evidence="1" key="2">
    <citation type="submission" date="2021-02" db="EMBL/GenBank/DDBJ databases">
        <title>Aspergillus puulaauensis MK2 genome sequence.</title>
        <authorList>
            <person name="Futagami T."/>
            <person name="Mori K."/>
            <person name="Kadooka C."/>
            <person name="Tanaka T."/>
        </authorList>
    </citation>
    <scope>NUCLEOTIDE SEQUENCE</scope>
    <source>
        <strain evidence="1">MK2</strain>
    </source>
</reference>
<dbReference type="GO" id="GO:0001682">
    <property type="term" value="P:tRNA 5'-leader removal"/>
    <property type="evidence" value="ECO:0007669"/>
    <property type="project" value="InterPro"/>
</dbReference>
<dbReference type="GO" id="GO:0004526">
    <property type="term" value="F:ribonuclease P activity"/>
    <property type="evidence" value="ECO:0007669"/>
    <property type="project" value="TreeGrafter"/>
</dbReference>
<dbReference type="EMBL" id="AP024448">
    <property type="protein sequence ID" value="BCS27171.1"/>
    <property type="molecule type" value="Genomic_DNA"/>
</dbReference>
<dbReference type="Pfam" id="PF08584">
    <property type="entry name" value="Ribonuc_P_40"/>
    <property type="match status" value="1"/>
</dbReference>
<gene>
    <name evidence="1" type="ORF">APUU_60219A</name>
</gene>